<dbReference type="AlphaFoldDB" id="A0A6N8J5N7"/>
<keyword evidence="3" id="KW-1185">Reference proteome</keyword>
<keyword evidence="1" id="KW-0732">Signal</keyword>
<gene>
    <name evidence="2" type="ORF">GO495_02930</name>
</gene>
<evidence type="ECO:0000256" key="1">
    <source>
        <dbReference type="SAM" id="SignalP"/>
    </source>
</evidence>
<feature type="signal peptide" evidence="1">
    <location>
        <begin position="1"/>
        <end position="34"/>
    </location>
</feature>
<feature type="chain" id="PRO_5026927542" evidence="1">
    <location>
        <begin position="35"/>
        <end position="164"/>
    </location>
</feature>
<evidence type="ECO:0000313" key="3">
    <source>
        <dbReference type="Proteomes" id="UP000468388"/>
    </source>
</evidence>
<evidence type="ECO:0000313" key="2">
    <source>
        <dbReference type="EMBL" id="MVT39529.1"/>
    </source>
</evidence>
<reference evidence="2 3" key="1">
    <citation type="submission" date="2019-12" db="EMBL/GenBank/DDBJ databases">
        <title>The draft genomic sequence of strain Chitinophaga oryziterrae JCM 16595.</title>
        <authorList>
            <person name="Zhang X."/>
        </authorList>
    </citation>
    <scope>NUCLEOTIDE SEQUENCE [LARGE SCALE GENOMIC DNA]</scope>
    <source>
        <strain evidence="2 3">JCM 16595</strain>
    </source>
</reference>
<name>A0A6N8J5N7_9BACT</name>
<comment type="caution">
    <text evidence="2">The sequence shown here is derived from an EMBL/GenBank/DDBJ whole genome shotgun (WGS) entry which is preliminary data.</text>
</comment>
<protein>
    <submittedName>
        <fullName evidence="2">Uncharacterized protein</fullName>
    </submittedName>
</protein>
<dbReference type="RefSeq" id="WP_157298196.1">
    <property type="nucleotide sequence ID" value="NZ_BAAAZB010000005.1"/>
</dbReference>
<sequence length="164" mass="16596">MKKNYLKNITIGLGLAAFLIGVSISFSSYGSANAATAAVTAPCYTPNYSMTCPAQTTATVTITGSSSQTVALTPTANGGFKISLFGQEITIPVGSGKTTTTVTDSNGSTYTVTITIGSSYQIVCKTATSGGQACATIDCKGNNLQTYTCADPGTSTSSSVTTIF</sequence>
<dbReference type="Proteomes" id="UP000468388">
    <property type="component" value="Unassembled WGS sequence"/>
</dbReference>
<proteinExistence type="predicted"/>
<organism evidence="2 3">
    <name type="scientific">Chitinophaga oryziterrae</name>
    <dbReference type="NCBI Taxonomy" id="1031224"/>
    <lineage>
        <taxon>Bacteria</taxon>
        <taxon>Pseudomonadati</taxon>
        <taxon>Bacteroidota</taxon>
        <taxon>Chitinophagia</taxon>
        <taxon>Chitinophagales</taxon>
        <taxon>Chitinophagaceae</taxon>
        <taxon>Chitinophaga</taxon>
    </lineage>
</organism>
<dbReference type="EMBL" id="WRXO01000001">
    <property type="protein sequence ID" value="MVT39529.1"/>
    <property type="molecule type" value="Genomic_DNA"/>
</dbReference>
<accession>A0A6N8J5N7</accession>